<name>A0A2P4XF73_9STRA</name>
<gene>
    <name evidence="1" type="ORF">PHPALM_20304</name>
</gene>
<dbReference type="OrthoDB" id="126469at2759"/>
<evidence type="ECO:0008006" key="3">
    <source>
        <dbReference type="Google" id="ProtNLM"/>
    </source>
</evidence>
<organism evidence="1 2">
    <name type="scientific">Phytophthora palmivora</name>
    <dbReference type="NCBI Taxonomy" id="4796"/>
    <lineage>
        <taxon>Eukaryota</taxon>
        <taxon>Sar</taxon>
        <taxon>Stramenopiles</taxon>
        <taxon>Oomycota</taxon>
        <taxon>Peronosporomycetes</taxon>
        <taxon>Peronosporales</taxon>
        <taxon>Peronosporaceae</taxon>
        <taxon>Phytophthora</taxon>
    </lineage>
</organism>
<evidence type="ECO:0000313" key="1">
    <source>
        <dbReference type="EMBL" id="POM64203.1"/>
    </source>
</evidence>
<comment type="caution">
    <text evidence="1">The sequence shown here is derived from an EMBL/GenBank/DDBJ whole genome shotgun (WGS) entry which is preliminary data.</text>
</comment>
<keyword evidence="2" id="KW-1185">Reference proteome</keyword>
<protein>
    <recommendedName>
        <fullName evidence="3">Reverse transcriptase</fullName>
    </recommendedName>
</protein>
<proteinExistence type="predicted"/>
<reference evidence="1 2" key="1">
    <citation type="journal article" date="2017" name="Genome Biol. Evol.">
        <title>Phytophthora megakarya and P. palmivora, closely related causal agents of cacao black pod rot, underwent increases in genome sizes and gene numbers by different mechanisms.</title>
        <authorList>
            <person name="Ali S.S."/>
            <person name="Shao J."/>
            <person name="Lary D.J."/>
            <person name="Kronmiller B."/>
            <person name="Shen D."/>
            <person name="Strem M.D."/>
            <person name="Amoako-Attah I."/>
            <person name="Akrofi A.Y."/>
            <person name="Begoude B.A."/>
            <person name="Ten Hoopen G.M."/>
            <person name="Coulibaly K."/>
            <person name="Kebe B.I."/>
            <person name="Melnick R.L."/>
            <person name="Guiltinan M.J."/>
            <person name="Tyler B.M."/>
            <person name="Meinhardt L.W."/>
            <person name="Bailey B.A."/>
        </authorList>
    </citation>
    <scope>NUCLEOTIDE SEQUENCE [LARGE SCALE GENOMIC DNA]</scope>
    <source>
        <strain evidence="2">sbr112.9</strain>
    </source>
</reference>
<dbReference type="Proteomes" id="UP000237271">
    <property type="component" value="Unassembled WGS sequence"/>
</dbReference>
<dbReference type="AlphaFoldDB" id="A0A2P4XF73"/>
<sequence>MTANRYAVSLDNIQRLHHELRLRLGNGLWVAVPSLQEKFDAAVQGLCRLKRPAASTLERLASSATPDLPDDDAIMCLNTDASANG</sequence>
<evidence type="ECO:0000313" key="2">
    <source>
        <dbReference type="Proteomes" id="UP000237271"/>
    </source>
</evidence>
<dbReference type="EMBL" id="NCKW01011159">
    <property type="protein sequence ID" value="POM64203.1"/>
    <property type="molecule type" value="Genomic_DNA"/>
</dbReference>
<accession>A0A2P4XF73</accession>